<reference evidence="6 7" key="1">
    <citation type="journal article" date="2009" name="Stand. Genomic Sci.">
        <title>Complete genome sequence of Stackebrandtia nassauensis type strain (LLR-40K-21).</title>
        <authorList>
            <person name="Munk C."/>
            <person name="Lapidus A."/>
            <person name="Copeland A."/>
            <person name="Jando M."/>
            <person name="Mayilraj S."/>
            <person name="Glavina Del Rio T."/>
            <person name="Nolan M."/>
            <person name="Chen F."/>
            <person name="Lucas S."/>
            <person name="Tice H."/>
            <person name="Cheng J.F."/>
            <person name="Han C."/>
            <person name="Detter J.C."/>
            <person name="Bruce D."/>
            <person name="Goodwin L."/>
            <person name="Chain P."/>
            <person name="Pitluck S."/>
            <person name="Goker M."/>
            <person name="Ovchinikova G."/>
            <person name="Pati A."/>
            <person name="Ivanova N."/>
            <person name="Mavromatis K."/>
            <person name="Chen A."/>
            <person name="Palaniappan K."/>
            <person name="Land M."/>
            <person name="Hauser L."/>
            <person name="Chang Y.J."/>
            <person name="Jeffries C.D."/>
            <person name="Bristow J."/>
            <person name="Eisen J.A."/>
            <person name="Markowitz V."/>
            <person name="Hugenholtz P."/>
            <person name="Kyrpides N.C."/>
            <person name="Klenk H.P."/>
        </authorList>
    </citation>
    <scope>NUCLEOTIDE SEQUENCE [LARGE SCALE GENOMIC DNA]</scope>
    <source>
        <strain evidence="7">DSM 44728 / CIP 108903 / NRRL B-16338 / NBRC 102104 / LLR-40K-21</strain>
    </source>
</reference>
<dbReference type="GO" id="GO:0003700">
    <property type="term" value="F:DNA-binding transcription factor activity"/>
    <property type="evidence" value="ECO:0007669"/>
    <property type="project" value="TreeGrafter"/>
</dbReference>
<dbReference type="AlphaFoldDB" id="D3QAW8"/>
<keyword evidence="1" id="KW-0805">Transcription regulation</keyword>
<dbReference type="InterPro" id="IPR009057">
    <property type="entry name" value="Homeodomain-like_sf"/>
</dbReference>
<dbReference type="Gene3D" id="1.10.357.10">
    <property type="entry name" value="Tetracycline Repressor, domain 2"/>
    <property type="match status" value="1"/>
</dbReference>
<feature type="DNA-binding region" description="H-T-H motif" evidence="4">
    <location>
        <begin position="39"/>
        <end position="58"/>
    </location>
</feature>
<dbReference type="Pfam" id="PF13305">
    <property type="entry name" value="TetR_C_33"/>
    <property type="match status" value="1"/>
</dbReference>
<dbReference type="PANTHER" id="PTHR30055">
    <property type="entry name" value="HTH-TYPE TRANSCRIPTIONAL REGULATOR RUTR"/>
    <property type="match status" value="1"/>
</dbReference>
<dbReference type="eggNOG" id="COG1309">
    <property type="taxonomic scope" value="Bacteria"/>
</dbReference>
<keyword evidence="2 4" id="KW-0238">DNA-binding</keyword>
<evidence type="ECO:0000256" key="4">
    <source>
        <dbReference type="PROSITE-ProRule" id="PRU00335"/>
    </source>
</evidence>
<dbReference type="HOGENOM" id="CLU_069356_9_1_11"/>
<organism evidence="6 7">
    <name type="scientific">Stackebrandtia nassauensis (strain DSM 44728 / CIP 108903 / NRRL B-16338 / NBRC 102104 / LLR-40K-21)</name>
    <dbReference type="NCBI Taxonomy" id="446470"/>
    <lineage>
        <taxon>Bacteria</taxon>
        <taxon>Bacillati</taxon>
        <taxon>Actinomycetota</taxon>
        <taxon>Actinomycetes</taxon>
        <taxon>Glycomycetales</taxon>
        <taxon>Glycomycetaceae</taxon>
        <taxon>Stackebrandtia</taxon>
    </lineage>
</organism>
<evidence type="ECO:0000259" key="5">
    <source>
        <dbReference type="PROSITE" id="PS50977"/>
    </source>
</evidence>
<dbReference type="Pfam" id="PF00440">
    <property type="entry name" value="TetR_N"/>
    <property type="match status" value="1"/>
</dbReference>
<dbReference type="SUPFAM" id="SSF46689">
    <property type="entry name" value="Homeodomain-like"/>
    <property type="match status" value="1"/>
</dbReference>
<dbReference type="RefSeq" id="WP_013020335.1">
    <property type="nucleotide sequence ID" value="NC_013947.1"/>
</dbReference>
<name>D3QAW8_STANL</name>
<dbReference type="KEGG" id="sna:Snas_5129"/>
<proteinExistence type="predicted"/>
<gene>
    <name evidence="6" type="ordered locus">Snas_5129</name>
</gene>
<evidence type="ECO:0000256" key="3">
    <source>
        <dbReference type="ARBA" id="ARBA00023163"/>
    </source>
</evidence>
<dbReference type="SUPFAM" id="SSF48498">
    <property type="entry name" value="Tetracyclin repressor-like, C-terminal domain"/>
    <property type="match status" value="1"/>
</dbReference>
<dbReference type="InterPro" id="IPR050109">
    <property type="entry name" value="HTH-type_TetR-like_transc_reg"/>
</dbReference>
<dbReference type="PROSITE" id="PS50977">
    <property type="entry name" value="HTH_TETR_2"/>
    <property type="match status" value="1"/>
</dbReference>
<evidence type="ECO:0000256" key="2">
    <source>
        <dbReference type="ARBA" id="ARBA00023125"/>
    </source>
</evidence>
<dbReference type="EMBL" id="CP001778">
    <property type="protein sequence ID" value="ADD44764.1"/>
    <property type="molecule type" value="Genomic_DNA"/>
</dbReference>
<keyword evidence="7" id="KW-1185">Reference proteome</keyword>
<dbReference type="InterPro" id="IPR025996">
    <property type="entry name" value="MT1864/Rv1816-like_C"/>
</dbReference>
<sequence length="255" mass="28328">MNQPTDARDRRQKRRDATAAEIKAAARAQLVAYGPNGISLRGIAREVGLSAPAVYRYFPSLEALIVGLCVDLYDELREFLVAQAQQHDNELAKLVVAARAFRAWAVEHRPEFALMFASLVPGAVLTKPGCHSADIDPEAEPYASMLRFSQTFGHLITRVFQQPEEERGFPIRMPALPPMTDALRAEVQRCAEAIGIEAPIEFAYAFHSYWVRLYGLVAMEVFGQLPVIQEAEAHFDAELSEMASRLGVPLGVLEF</sequence>
<evidence type="ECO:0000313" key="6">
    <source>
        <dbReference type="EMBL" id="ADD44764.1"/>
    </source>
</evidence>
<dbReference type="InterPro" id="IPR036271">
    <property type="entry name" value="Tet_transcr_reg_TetR-rel_C_sf"/>
</dbReference>
<evidence type="ECO:0000256" key="1">
    <source>
        <dbReference type="ARBA" id="ARBA00023015"/>
    </source>
</evidence>
<dbReference type="GO" id="GO:0000976">
    <property type="term" value="F:transcription cis-regulatory region binding"/>
    <property type="evidence" value="ECO:0007669"/>
    <property type="project" value="TreeGrafter"/>
</dbReference>
<dbReference type="STRING" id="446470.Snas_5129"/>
<keyword evidence="3" id="KW-0804">Transcription</keyword>
<accession>D3QAW8</accession>
<dbReference type="InterPro" id="IPR001647">
    <property type="entry name" value="HTH_TetR"/>
</dbReference>
<protein>
    <submittedName>
        <fullName evidence="6">Transcriptional regulator, TetR family</fullName>
    </submittedName>
</protein>
<feature type="domain" description="HTH tetR-type" evidence="5">
    <location>
        <begin position="16"/>
        <end position="76"/>
    </location>
</feature>
<evidence type="ECO:0000313" key="7">
    <source>
        <dbReference type="Proteomes" id="UP000000844"/>
    </source>
</evidence>
<dbReference type="PANTHER" id="PTHR30055:SF243">
    <property type="entry name" value="HTH-TYPE TRANSCRIPTIONAL REGULATOR RV1816"/>
    <property type="match status" value="1"/>
</dbReference>
<dbReference type="Proteomes" id="UP000000844">
    <property type="component" value="Chromosome"/>
</dbReference>